<dbReference type="SMART" id="SM00387">
    <property type="entry name" value="HATPase_c"/>
    <property type="match status" value="1"/>
</dbReference>
<dbReference type="PANTHER" id="PTHR43065">
    <property type="entry name" value="SENSOR HISTIDINE KINASE"/>
    <property type="match status" value="1"/>
</dbReference>
<dbReference type="Gene3D" id="3.30.565.10">
    <property type="entry name" value="Histidine kinase-like ATPase, C-terminal domain"/>
    <property type="match status" value="1"/>
</dbReference>
<dbReference type="Gene3D" id="3.30.450.20">
    <property type="entry name" value="PAS domain"/>
    <property type="match status" value="1"/>
</dbReference>
<dbReference type="SUPFAM" id="SSF55874">
    <property type="entry name" value="ATPase domain of HSP90 chaperone/DNA topoisomerase II/histidine kinase"/>
    <property type="match status" value="1"/>
</dbReference>
<dbReference type="PRINTS" id="PR00344">
    <property type="entry name" value="BCTRLSENSOR"/>
</dbReference>
<evidence type="ECO:0000256" key="3">
    <source>
        <dbReference type="ARBA" id="ARBA00022553"/>
    </source>
</evidence>
<dbReference type="CDD" id="cd00130">
    <property type="entry name" value="PAS"/>
    <property type="match status" value="1"/>
</dbReference>
<name>A0A2S9KIZ5_9BURK</name>
<feature type="transmembrane region" description="Helical" evidence="9">
    <location>
        <begin position="251"/>
        <end position="272"/>
    </location>
</feature>
<feature type="domain" description="Histidine kinase" evidence="10">
    <location>
        <begin position="435"/>
        <end position="665"/>
    </location>
</feature>
<comment type="catalytic activity">
    <reaction evidence="1">
        <text>ATP + protein L-histidine = ADP + protein N-phospho-L-histidine.</text>
        <dbReference type="EC" id="2.7.13.3"/>
    </reaction>
</comment>
<keyword evidence="9" id="KW-0812">Transmembrane</keyword>
<keyword evidence="5" id="KW-0547">Nucleotide-binding</keyword>
<keyword evidence="9" id="KW-1133">Transmembrane helix</keyword>
<dbReference type="InterPro" id="IPR035965">
    <property type="entry name" value="PAS-like_dom_sf"/>
</dbReference>
<dbReference type="RefSeq" id="WP_105728009.1">
    <property type="nucleotide sequence ID" value="NZ_PVLR01000003.1"/>
</dbReference>
<dbReference type="SMART" id="SM00091">
    <property type="entry name" value="PAS"/>
    <property type="match status" value="1"/>
</dbReference>
<gene>
    <name evidence="13" type="ORF">C6P61_00730</name>
</gene>
<reference evidence="13 14" key="1">
    <citation type="submission" date="2018-03" db="EMBL/GenBank/DDBJ databases">
        <title>Comparative genomics illustrates the genes involved in a hyperalkaliphilic mechanisms of Serpentinomonas isolated from highly-alkaline calcium-rich serpentinized springs.</title>
        <authorList>
            <person name="Suzuki S."/>
            <person name="Ishii S."/>
            <person name="Walworth N."/>
            <person name="Bird L."/>
            <person name="Kuenen J.G."/>
            <person name="Nealson K.H."/>
        </authorList>
    </citation>
    <scope>NUCLEOTIDE SEQUENCE [LARGE SCALE GENOMIC DNA]</scope>
    <source>
        <strain evidence="13 14">83</strain>
    </source>
</reference>
<dbReference type="OrthoDB" id="1931120at2"/>
<dbReference type="InterPro" id="IPR000014">
    <property type="entry name" value="PAS"/>
</dbReference>
<evidence type="ECO:0000256" key="8">
    <source>
        <dbReference type="ARBA" id="ARBA00023012"/>
    </source>
</evidence>
<keyword evidence="4" id="KW-0808">Transferase</keyword>
<dbReference type="Pfam" id="PF00989">
    <property type="entry name" value="PAS"/>
    <property type="match status" value="1"/>
</dbReference>
<accession>A0A2S9KIZ5</accession>
<dbReference type="GO" id="GO:0005524">
    <property type="term" value="F:ATP binding"/>
    <property type="evidence" value="ECO:0007669"/>
    <property type="project" value="UniProtKB-KW"/>
</dbReference>
<evidence type="ECO:0000313" key="13">
    <source>
        <dbReference type="EMBL" id="PRD70433.1"/>
    </source>
</evidence>
<organism evidence="13 14">
    <name type="scientific">Malikia spinosa</name>
    <dbReference type="NCBI Taxonomy" id="86180"/>
    <lineage>
        <taxon>Bacteria</taxon>
        <taxon>Pseudomonadati</taxon>
        <taxon>Pseudomonadota</taxon>
        <taxon>Betaproteobacteria</taxon>
        <taxon>Burkholderiales</taxon>
        <taxon>Comamonadaceae</taxon>
        <taxon>Malikia</taxon>
    </lineage>
</organism>
<feature type="domain" description="PAS" evidence="11">
    <location>
        <begin position="286"/>
        <end position="333"/>
    </location>
</feature>
<dbReference type="PROSITE" id="PS50112">
    <property type="entry name" value="PAS"/>
    <property type="match status" value="1"/>
</dbReference>
<evidence type="ECO:0000313" key="14">
    <source>
        <dbReference type="Proteomes" id="UP000238326"/>
    </source>
</evidence>
<dbReference type="SUPFAM" id="SSF55785">
    <property type="entry name" value="PYP-like sensor domain (PAS domain)"/>
    <property type="match status" value="1"/>
</dbReference>
<comment type="caution">
    <text evidence="13">The sequence shown here is derived from an EMBL/GenBank/DDBJ whole genome shotgun (WGS) entry which is preliminary data.</text>
</comment>
<dbReference type="NCBIfam" id="TIGR00229">
    <property type="entry name" value="sensory_box"/>
    <property type="match status" value="1"/>
</dbReference>
<dbReference type="Gene3D" id="1.10.287.130">
    <property type="match status" value="1"/>
</dbReference>
<dbReference type="EC" id="2.7.13.3" evidence="2"/>
<dbReference type="SUPFAM" id="SSF47384">
    <property type="entry name" value="Homodimeric domain of signal transducing histidine kinase"/>
    <property type="match status" value="1"/>
</dbReference>
<evidence type="ECO:0000256" key="7">
    <source>
        <dbReference type="ARBA" id="ARBA00022840"/>
    </source>
</evidence>
<evidence type="ECO:0000256" key="5">
    <source>
        <dbReference type="ARBA" id="ARBA00022741"/>
    </source>
</evidence>
<evidence type="ECO:0000259" key="12">
    <source>
        <dbReference type="PROSITE" id="PS50113"/>
    </source>
</evidence>
<dbReference type="Pfam" id="PF00512">
    <property type="entry name" value="HisKA"/>
    <property type="match status" value="1"/>
</dbReference>
<dbReference type="InterPro" id="IPR003594">
    <property type="entry name" value="HATPase_dom"/>
</dbReference>
<dbReference type="InterPro" id="IPR004358">
    <property type="entry name" value="Sig_transdc_His_kin-like_C"/>
</dbReference>
<dbReference type="AlphaFoldDB" id="A0A2S9KIZ5"/>
<dbReference type="InterPro" id="IPR036890">
    <property type="entry name" value="HATPase_C_sf"/>
</dbReference>
<dbReference type="InterPro" id="IPR000700">
    <property type="entry name" value="PAS-assoc_C"/>
</dbReference>
<dbReference type="Proteomes" id="UP000238326">
    <property type="component" value="Unassembled WGS sequence"/>
</dbReference>
<evidence type="ECO:0000256" key="1">
    <source>
        <dbReference type="ARBA" id="ARBA00000085"/>
    </source>
</evidence>
<dbReference type="InterPro" id="IPR036097">
    <property type="entry name" value="HisK_dim/P_sf"/>
</dbReference>
<dbReference type="GO" id="GO:0000155">
    <property type="term" value="F:phosphorelay sensor kinase activity"/>
    <property type="evidence" value="ECO:0007669"/>
    <property type="project" value="InterPro"/>
</dbReference>
<proteinExistence type="predicted"/>
<feature type="domain" description="PAC" evidence="12">
    <location>
        <begin position="363"/>
        <end position="415"/>
    </location>
</feature>
<evidence type="ECO:0000259" key="10">
    <source>
        <dbReference type="PROSITE" id="PS50109"/>
    </source>
</evidence>
<keyword evidence="3" id="KW-0597">Phosphoprotein</keyword>
<dbReference type="InterPro" id="IPR003661">
    <property type="entry name" value="HisK_dim/P_dom"/>
</dbReference>
<sequence>MNLSLGAGRWWLWSALCVLLLLLLGALVFLARAYEESRLARELEQVAVDMVTEIRSDLSHNVQALQRLQAPRPDDAAWQRGATALLLSNREILRIEWRSPELKIRLAQASPFLPFLFDHMPRSQVQPDVKQACANALRFAGPAYSTSYFLPLQEGRGQELLEMCLPLPDDGGFLVMTYGLTDLLGELQAREAYRSFSVALTESDGTRLAIAGHAARDRNTVEAVHLLELPGSAYTLRVDQARELKGLRPKALSSTLTLLAMALVGMLALLSYDVRKRLQTEARLGEALAFRKAMEDSLLTGLRARDMKGRITYVNPAFCQLVGLPPEALIGTSDPAPYWPSDRVEEYLQRQTSRQAGQPLPRQGFESEYLRSDGTRLPVLIVEAPLINGIGKQTGWMSAVLDLSAQRKIEEQSRTSQERLAATARLAMAGEMASLISHELNQPLAAISSYANGSLNLLQDPDQDSADLRQELEEAMRRIATQAERAGKVIKSVSDLVRRRERERSAVAPQLLFDGIAPLVQLQARKVGIEVQWDIAPGCPPVWCDSTMVEQVLLNLVRNGLQAMPAGDPPPASGLRTLQLRAAPAPTQAGSGRQWVSFSVTDHGSGLSDEVAQRLFTPFFTTKREGMGLGLSLCRTVVEQHGGALGYARHSPRGTRFSFTLPAAL</sequence>
<dbReference type="GO" id="GO:0006355">
    <property type="term" value="P:regulation of DNA-templated transcription"/>
    <property type="evidence" value="ECO:0007669"/>
    <property type="project" value="InterPro"/>
</dbReference>
<keyword evidence="9" id="KW-0472">Membrane</keyword>
<keyword evidence="8" id="KW-0902">Two-component regulatory system</keyword>
<keyword evidence="7" id="KW-0067">ATP-binding</keyword>
<dbReference type="Pfam" id="PF02518">
    <property type="entry name" value="HATPase_c"/>
    <property type="match status" value="1"/>
</dbReference>
<evidence type="ECO:0000256" key="2">
    <source>
        <dbReference type="ARBA" id="ARBA00012438"/>
    </source>
</evidence>
<dbReference type="InterPro" id="IPR005467">
    <property type="entry name" value="His_kinase_dom"/>
</dbReference>
<dbReference type="PROSITE" id="PS50109">
    <property type="entry name" value="HIS_KIN"/>
    <property type="match status" value="1"/>
</dbReference>
<dbReference type="PROSITE" id="PS50113">
    <property type="entry name" value="PAC"/>
    <property type="match status" value="1"/>
</dbReference>
<evidence type="ECO:0000256" key="4">
    <source>
        <dbReference type="ARBA" id="ARBA00022679"/>
    </source>
</evidence>
<feature type="transmembrane region" description="Helical" evidence="9">
    <location>
        <begin position="12"/>
        <end position="31"/>
    </location>
</feature>
<protein>
    <recommendedName>
        <fullName evidence="2">histidine kinase</fullName>
        <ecNumber evidence="2">2.7.13.3</ecNumber>
    </recommendedName>
</protein>
<dbReference type="PANTHER" id="PTHR43065:SF42">
    <property type="entry name" value="TWO-COMPONENT SENSOR PPRA"/>
    <property type="match status" value="1"/>
</dbReference>
<evidence type="ECO:0000259" key="11">
    <source>
        <dbReference type="PROSITE" id="PS50112"/>
    </source>
</evidence>
<dbReference type="InterPro" id="IPR013767">
    <property type="entry name" value="PAS_fold"/>
</dbReference>
<keyword evidence="6 13" id="KW-0418">Kinase</keyword>
<keyword evidence="14" id="KW-1185">Reference proteome</keyword>
<dbReference type="SMART" id="SM00388">
    <property type="entry name" value="HisKA"/>
    <property type="match status" value="1"/>
</dbReference>
<evidence type="ECO:0000256" key="9">
    <source>
        <dbReference type="SAM" id="Phobius"/>
    </source>
</evidence>
<dbReference type="EMBL" id="PVLR01000003">
    <property type="protein sequence ID" value="PRD70433.1"/>
    <property type="molecule type" value="Genomic_DNA"/>
</dbReference>
<dbReference type="CDD" id="cd00082">
    <property type="entry name" value="HisKA"/>
    <property type="match status" value="1"/>
</dbReference>
<evidence type="ECO:0000256" key="6">
    <source>
        <dbReference type="ARBA" id="ARBA00022777"/>
    </source>
</evidence>